<sequence length="214" mass="24955">MFDHAVECYGLNEAECGIHCDNCPDKTEKFEEMKTEKNATKMKSVLIFNIQQIKVFNTCSVIAEKTKSWPISFSRCLRKSSSTNEVVQHNQDNNKNYPNVEIGNHSYPALFKPVPGIRKYHHFVFRRDKLCIVIVKENWINKTFFVENVRSVGRPEAIPAAGLSRARHEYLYSKVRPYARRNIRLHFVKYQEKSKLVNGSKLKSTSKYMIPTLY</sequence>
<evidence type="ECO:0000313" key="1">
    <source>
        <dbReference type="EMBL" id="CAC5403293.1"/>
    </source>
</evidence>
<accession>A0A6J8D3K9</accession>
<dbReference type="Proteomes" id="UP000507470">
    <property type="component" value="Unassembled WGS sequence"/>
</dbReference>
<dbReference type="EMBL" id="CACVKT020006733">
    <property type="protein sequence ID" value="CAC5403293.1"/>
    <property type="molecule type" value="Genomic_DNA"/>
</dbReference>
<name>A0A6J8D3K9_MYTCO</name>
<keyword evidence="2" id="KW-1185">Reference proteome</keyword>
<reference evidence="1 2" key="1">
    <citation type="submission" date="2020-06" db="EMBL/GenBank/DDBJ databases">
        <authorList>
            <person name="Li R."/>
            <person name="Bekaert M."/>
        </authorList>
    </citation>
    <scope>NUCLEOTIDE SEQUENCE [LARGE SCALE GENOMIC DNA]</scope>
    <source>
        <strain evidence="2">wild</strain>
    </source>
</reference>
<dbReference type="OrthoDB" id="6050800at2759"/>
<dbReference type="AlphaFoldDB" id="A0A6J8D3K9"/>
<organism evidence="1 2">
    <name type="scientific">Mytilus coruscus</name>
    <name type="common">Sea mussel</name>
    <dbReference type="NCBI Taxonomy" id="42192"/>
    <lineage>
        <taxon>Eukaryota</taxon>
        <taxon>Metazoa</taxon>
        <taxon>Spiralia</taxon>
        <taxon>Lophotrochozoa</taxon>
        <taxon>Mollusca</taxon>
        <taxon>Bivalvia</taxon>
        <taxon>Autobranchia</taxon>
        <taxon>Pteriomorphia</taxon>
        <taxon>Mytilida</taxon>
        <taxon>Mytiloidea</taxon>
        <taxon>Mytilidae</taxon>
        <taxon>Mytilinae</taxon>
        <taxon>Mytilus</taxon>
    </lineage>
</organism>
<proteinExistence type="predicted"/>
<evidence type="ECO:0000313" key="2">
    <source>
        <dbReference type="Proteomes" id="UP000507470"/>
    </source>
</evidence>
<gene>
    <name evidence="1" type="ORF">MCOR_37197</name>
</gene>
<protein>
    <submittedName>
        <fullName evidence="1">Uncharacterized protein</fullName>
    </submittedName>
</protein>